<evidence type="ECO:0000313" key="11">
    <source>
        <dbReference type="Proteomes" id="UP001497602"/>
    </source>
</evidence>
<dbReference type="PANTHER" id="PTHR33908:SF3">
    <property type="entry name" value="UNDECAPRENYL PHOSPHATE-ALPHA-4-AMINO-4-DEOXY-L-ARABINOSE ARABINOSYL TRANSFERASE"/>
    <property type="match status" value="1"/>
</dbReference>
<comment type="caution">
    <text evidence="10">The sequence shown here is derived from an EMBL/GenBank/DDBJ whole genome shotgun (WGS) entry which is preliminary data.</text>
</comment>
<keyword evidence="7 8" id="KW-0472">Membrane</keyword>
<sequence length="548" mass="63696">MSKNKLYISIYFLIGFVTILGLFLDIMAPDGALYASIAKTMSENNDFINLYSLGKDWLDKPHMPFWLSAFSFKLFGINNFAYKFPAVLIFFYGVWITYKFTKENYNKETAILASLILSTSLHSVISNFDVRAEPFLTAFIIASVYYFYQYINNRQLKHLIIGCLFAAFSLMTKGIFTLIPIIAALGGELIVKRNWKTLLSPIWLLAFTVVLIFTIPELYTLYQQFDLHPEKIVFGKNNVSGIKFFFWDSQFGRFFNTGPIVIGNGSVFFFLHTILWAFLPWGFLFYIATFLKIKRNLKKVNKQEEFYSIFAALAAIIVFSVSKFQLAHYTNIIFPFMAIITADFIYKLKSKYQKLQKTYTAIQLAISTIILILIPVIFYLMIESINPLFIIITIAAIFLIFQTIKNTQIDKVEKIFIICSTSLLIVYSFLMTSFYPTLLKYQGGTYAARHVNEKFKNINIFKNDQGDFAFELYNNKPLNRVDLKEISKYKGQNFYASSNQIELLKQQKIKFQLIETFNNFRITKLNIQFVNKNTRENVINKTYLITII</sequence>
<feature type="transmembrane region" description="Helical" evidence="8">
    <location>
        <begin position="305"/>
        <end position="322"/>
    </location>
</feature>
<feature type="domain" description="Glycosyltransferase RgtA/B/C/D-like" evidence="9">
    <location>
        <begin position="59"/>
        <end position="219"/>
    </location>
</feature>
<feature type="transmembrane region" description="Helical" evidence="8">
    <location>
        <begin position="416"/>
        <end position="435"/>
    </location>
</feature>
<feature type="transmembrane region" description="Helical" evidence="8">
    <location>
        <begin position="158"/>
        <end position="186"/>
    </location>
</feature>
<keyword evidence="2" id="KW-1003">Cell membrane</keyword>
<evidence type="ECO:0000256" key="6">
    <source>
        <dbReference type="ARBA" id="ARBA00022989"/>
    </source>
</evidence>
<evidence type="ECO:0000256" key="2">
    <source>
        <dbReference type="ARBA" id="ARBA00022475"/>
    </source>
</evidence>
<feature type="transmembrane region" description="Helical" evidence="8">
    <location>
        <begin position="80"/>
        <end position="98"/>
    </location>
</feature>
<evidence type="ECO:0000256" key="7">
    <source>
        <dbReference type="ARBA" id="ARBA00023136"/>
    </source>
</evidence>
<keyword evidence="3 10" id="KW-0328">Glycosyltransferase</keyword>
<gene>
    <name evidence="10" type="ORF">T190115A13A_30156</name>
</gene>
<reference evidence="10 11" key="1">
    <citation type="submission" date="2024-05" db="EMBL/GenBank/DDBJ databases">
        <authorList>
            <person name="Duchaud E."/>
        </authorList>
    </citation>
    <scope>NUCLEOTIDE SEQUENCE [LARGE SCALE GENOMIC DNA]</scope>
    <source>
        <strain evidence="10">Ena-SAMPLE-TAB-13-05-2024-13:56:06:370-140305</strain>
    </source>
</reference>
<keyword evidence="5 8" id="KW-0812">Transmembrane</keyword>
<keyword evidence="11" id="KW-1185">Reference proteome</keyword>
<evidence type="ECO:0000256" key="8">
    <source>
        <dbReference type="SAM" id="Phobius"/>
    </source>
</evidence>
<dbReference type="PANTHER" id="PTHR33908">
    <property type="entry name" value="MANNOSYLTRANSFERASE YKCB-RELATED"/>
    <property type="match status" value="1"/>
</dbReference>
<evidence type="ECO:0000256" key="1">
    <source>
        <dbReference type="ARBA" id="ARBA00004651"/>
    </source>
</evidence>
<dbReference type="GO" id="GO:0103015">
    <property type="term" value="F:4-amino-4-deoxy-L-arabinose transferase activity"/>
    <property type="evidence" value="ECO:0007669"/>
    <property type="project" value="UniProtKB-EC"/>
</dbReference>
<feature type="transmembrane region" description="Helical" evidence="8">
    <location>
        <begin position="6"/>
        <end position="24"/>
    </location>
</feature>
<organism evidence="10 11">
    <name type="scientific">Tenacibaculum vairaonense</name>
    <dbReference type="NCBI Taxonomy" id="3137860"/>
    <lineage>
        <taxon>Bacteria</taxon>
        <taxon>Pseudomonadati</taxon>
        <taxon>Bacteroidota</taxon>
        <taxon>Flavobacteriia</taxon>
        <taxon>Flavobacteriales</taxon>
        <taxon>Flavobacteriaceae</taxon>
        <taxon>Tenacibaculum</taxon>
    </lineage>
</organism>
<feature type="transmembrane region" description="Helical" evidence="8">
    <location>
        <begin position="328"/>
        <end position="346"/>
    </location>
</feature>
<dbReference type="EMBL" id="CAXJRC010000033">
    <property type="protein sequence ID" value="CAL2107310.1"/>
    <property type="molecule type" value="Genomic_DNA"/>
</dbReference>
<feature type="transmembrane region" description="Helical" evidence="8">
    <location>
        <begin position="358"/>
        <end position="382"/>
    </location>
</feature>
<dbReference type="Proteomes" id="UP001497602">
    <property type="component" value="Unassembled WGS sequence"/>
</dbReference>
<name>A0ABP1FFB1_9FLAO</name>
<dbReference type="RefSeq" id="WP_348738948.1">
    <property type="nucleotide sequence ID" value="NZ_CAXJRC010000033.1"/>
</dbReference>
<dbReference type="EC" id="2.4.2.43" evidence="10"/>
<feature type="transmembrane region" description="Helical" evidence="8">
    <location>
        <begin position="388"/>
        <end position="404"/>
    </location>
</feature>
<feature type="transmembrane region" description="Helical" evidence="8">
    <location>
        <begin position="135"/>
        <end position="152"/>
    </location>
</feature>
<evidence type="ECO:0000256" key="5">
    <source>
        <dbReference type="ARBA" id="ARBA00022692"/>
    </source>
</evidence>
<dbReference type="InterPro" id="IPR050297">
    <property type="entry name" value="LipidA_mod_glycosyltrf_83"/>
</dbReference>
<comment type="subcellular location">
    <subcellularLocation>
        <location evidence="1">Cell membrane</location>
        <topology evidence="1">Multi-pass membrane protein</topology>
    </subcellularLocation>
</comment>
<dbReference type="InterPro" id="IPR038731">
    <property type="entry name" value="RgtA/B/C-like"/>
</dbReference>
<accession>A0ABP1FFB1</accession>
<keyword evidence="6 8" id="KW-1133">Transmembrane helix</keyword>
<keyword evidence="4 10" id="KW-0808">Transferase</keyword>
<dbReference type="Pfam" id="PF13231">
    <property type="entry name" value="PMT_2"/>
    <property type="match status" value="1"/>
</dbReference>
<feature type="transmembrane region" description="Helical" evidence="8">
    <location>
        <begin position="198"/>
        <end position="219"/>
    </location>
</feature>
<evidence type="ECO:0000256" key="3">
    <source>
        <dbReference type="ARBA" id="ARBA00022676"/>
    </source>
</evidence>
<feature type="transmembrane region" description="Helical" evidence="8">
    <location>
        <begin position="269"/>
        <end position="293"/>
    </location>
</feature>
<protein>
    <submittedName>
        <fullName evidence="10">4-amino-4-deoxy-L-arabinose transferase</fullName>
        <ecNumber evidence="10">2.4.2.43</ecNumber>
    </submittedName>
</protein>
<evidence type="ECO:0000259" key="9">
    <source>
        <dbReference type="Pfam" id="PF13231"/>
    </source>
</evidence>
<proteinExistence type="predicted"/>
<evidence type="ECO:0000256" key="4">
    <source>
        <dbReference type="ARBA" id="ARBA00022679"/>
    </source>
</evidence>
<evidence type="ECO:0000313" key="10">
    <source>
        <dbReference type="EMBL" id="CAL2107310.1"/>
    </source>
</evidence>